<gene>
    <name evidence="2" type="ORF">EYF80_022261</name>
</gene>
<reference evidence="2 3" key="1">
    <citation type="submission" date="2019-03" db="EMBL/GenBank/DDBJ databases">
        <title>First draft genome of Liparis tanakae, snailfish: a comprehensive survey of snailfish specific genes.</title>
        <authorList>
            <person name="Kim W."/>
            <person name="Song I."/>
            <person name="Jeong J.-H."/>
            <person name="Kim D."/>
            <person name="Kim S."/>
            <person name="Ryu S."/>
            <person name="Song J.Y."/>
            <person name="Lee S.K."/>
        </authorList>
    </citation>
    <scope>NUCLEOTIDE SEQUENCE [LARGE SCALE GENOMIC DNA]</scope>
    <source>
        <tissue evidence="2">Muscle</tissue>
    </source>
</reference>
<evidence type="ECO:0000256" key="1">
    <source>
        <dbReference type="SAM" id="MobiDB-lite"/>
    </source>
</evidence>
<dbReference type="Proteomes" id="UP000314294">
    <property type="component" value="Unassembled WGS sequence"/>
</dbReference>
<comment type="caution">
    <text evidence="2">The sequence shown here is derived from an EMBL/GenBank/DDBJ whole genome shotgun (WGS) entry which is preliminary data.</text>
</comment>
<organism evidence="2 3">
    <name type="scientific">Liparis tanakae</name>
    <name type="common">Tanaka's snailfish</name>
    <dbReference type="NCBI Taxonomy" id="230148"/>
    <lineage>
        <taxon>Eukaryota</taxon>
        <taxon>Metazoa</taxon>
        <taxon>Chordata</taxon>
        <taxon>Craniata</taxon>
        <taxon>Vertebrata</taxon>
        <taxon>Euteleostomi</taxon>
        <taxon>Actinopterygii</taxon>
        <taxon>Neopterygii</taxon>
        <taxon>Teleostei</taxon>
        <taxon>Neoteleostei</taxon>
        <taxon>Acanthomorphata</taxon>
        <taxon>Eupercaria</taxon>
        <taxon>Perciformes</taxon>
        <taxon>Cottioidei</taxon>
        <taxon>Cottales</taxon>
        <taxon>Liparidae</taxon>
        <taxon>Liparis</taxon>
    </lineage>
</organism>
<proteinExistence type="predicted"/>
<keyword evidence="3" id="KW-1185">Reference proteome</keyword>
<feature type="compositionally biased region" description="Basic and acidic residues" evidence="1">
    <location>
        <begin position="58"/>
        <end position="67"/>
    </location>
</feature>
<evidence type="ECO:0000313" key="3">
    <source>
        <dbReference type="Proteomes" id="UP000314294"/>
    </source>
</evidence>
<protein>
    <submittedName>
        <fullName evidence="2">Uncharacterized protein</fullName>
    </submittedName>
</protein>
<name>A0A4Z2HQA5_9TELE</name>
<dbReference type="EMBL" id="SRLO01000203">
    <property type="protein sequence ID" value="TNN67455.1"/>
    <property type="molecule type" value="Genomic_DNA"/>
</dbReference>
<dbReference type="AlphaFoldDB" id="A0A4Z2HQA5"/>
<evidence type="ECO:0000313" key="2">
    <source>
        <dbReference type="EMBL" id="TNN67455.1"/>
    </source>
</evidence>
<accession>A0A4Z2HQA5</accession>
<feature type="region of interest" description="Disordered" evidence="1">
    <location>
        <begin position="58"/>
        <end position="83"/>
    </location>
</feature>
<sequence>MEKVITYIRRCSAAYPSAEPRRYFPLQAENVDKRRVGGVSQVSQTRAPSLLKRQVLECKMTKRHGNDNRPSGPRAKSRRSERV</sequence>